<dbReference type="EMBL" id="CM042055">
    <property type="protein sequence ID" value="KAI3702126.1"/>
    <property type="molecule type" value="Genomic_DNA"/>
</dbReference>
<organism evidence="1 2">
    <name type="scientific">Arctium lappa</name>
    <name type="common">Greater burdock</name>
    <name type="synonym">Lappa major</name>
    <dbReference type="NCBI Taxonomy" id="4217"/>
    <lineage>
        <taxon>Eukaryota</taxon>
        <taxon>Viridiplantae</taxon>
        <taxon>Streptophyta</taxon>
        <taxon>Embryophyta</taxon>
        <taxon>Tracheophyta</taxon>
        <taxon>Spermatophyta</taxon>
        <taxon>Magnoliopsida</taxon>
        <taxon>eudicotyledons</taxon>
        <taxon>Gunneridae</taxon>
        <taxon>Pentapetalae</taxon>
        <taxon>asterids</taxon>
        <taxon>campanulids</taxon>
        <taxon>Asterales</taxon>
        <taxon>Asteraceae</taxon>
        <taxon>Carduoideae</taxon>
        <taxon>Cardueae</taxon>
        <taxon>Arctiinae</taxon>
        <taxon>Arctium</taxon>
    </lineage>
</organism>
<name>A0ACB8ZWM6_ARCLA</name>
<keyword evidence="2" id="KW-1185">Reference proteome</keyword>
<accession>A0ACB8ZWM6</accession>
<reference evidence="2" key="1">
    <citation type="journal article" date="2022" name="Mol. Ecol. Resour.">
        <title>The genomes of chicory, endive, great burdock and yacon provide insights into Asteraceae palaeo-polyploidization history and plant inulin production.</title>
        <authorList>
            <person name="Fan W."/>
            <person name="Wang S."/>
            <person name="Wang H."/>
            <person name="Wang A."/>
            <person name="Jiang F."/>
            <person name="Liu H."/>
            <person name="Zhao H."/>
            <person name="Xu D."/>
            <person name="Zhang Y."/>
        </authorList>
    </citation>
    <scope>NUCLEOTIDE SEQUENCE [LARGE SCALE GENOMIC DNA]</scope>
    <source>
        <strain evidence="2">cv. Niubang</strain>
    </source>
</reference>
<reference evidence="1 2" key="2">
    <citation type="journal article" date="2022" name="Mol. Ecol. Resour.">
        <title>The genomes of chicory, endive, great burdock and yacon provide insights into Asteraceae paleo-polyploidization history and plant inulin production.</title>
        <authorList>
            <person name="Fan W."/>
            <person name="Wang S."/>
            <person name="Wang H."/>
            <person name="Wang A."/>
            <person name="Jiang F."/>
            <person name="Liu H."/>
            <person name="Zhao H."/>
            <person name="Xu D."/>
            <person name="Zhang Y."/>
        </authorList>
    </citation>
    <scope>NUCLEOTIDE SEQUENCE [LARGE SCALE GENOMIC DNA]</scope>
    <source>
        <strain evidence="2">cv. Niubang</strain>
    </source>
</reference>
<evidence type="ECO:0000313" key="1">
    <source>
        <dbReference type="EMBL" id="KAI3702126.1"/>
    </source>
</evidence>
<comment type="caution">
    <text evidence="1">The sequence shown here is derived from an EMBL/GenBank/DDBJ whole genome shotgun (WGS) entry which is preliminary data.</text>
</comment>
<evidence type="ECO:0000313" key="2">
    <source>
        <dbReference type="Proteomes" id="UP001055879"/>
    </source>
</evidence>
<sequence>MIGKDQTNLNRSHHSSSSVKAAGPYERASPATQAALFATTREAKDYRVQAENTCIDSGLMTRPTTEARDGAV</sequence>
<protein>
    <submittedName>
        <fullName evidence="1">Uncharacterized protein</fullName>
    </submittedName>
</protein>
<proteinExistence type="predicted"/>
<gene>
    <name evidence="1" type="ORF">L6452_27848</name>
</gene>
<dbReference type="Proteomes" id="UP001055879">
    <property type="component" value="Linkage Group LG09"/>
</dbReference>